<reference evidence="1 2" key="1">
    <citation type="journal article" date="2019" name="Int. J. Syst. Evol. Microbiol.">
        <title>Lactobacillus salitolerans sp. nov., a novel lactic acid bacterium isolated from spent mushroom substrates.</title>
        <authorList>
            <person name="Tohno M."/>
            <person name="Tanizawa Y."/>
            <person name="Kojima Y."/>
            <person name="Sakamoto M."/>
            <person name="Nakamura Y."/>
            <person name="Ohkuma M."/>
            <person name="Kobayashi H."/>
        </authorList>
    </citation>
    <scope>NUCLEOTIDE SEQUENCE [LARGE SCALE GENOMIC DNA]</scope>
    <source>
        <strain evidence="1 2">YK43</strain>
    </source>
</reference>
<dbReference type="AlphaFoldDB" id="A0A401IQL2"/>
<dbReference type="Proteomes" id="UP000286848">
    <property type="component" value="Unassembled WGS sequence"/>
</dbReference>
<evidence type="ECO:0000313" key="2">
    <source>
        <dbReference type="Proteomes" id="UP000286848"/>
    </source>
</evidence>
<name>A0A401IQL2_9LACO</name>
<sequence>MFRGFYSLLDIDQQLLVRIVMFFYRHNISHITTTELRMQLNISTYQANFACQQLHEIGAGDDHFDFTYDKEAGLTLAGVTTQTIEFLTVLLAKKSLTLKVLLNGSLGIGGSRANFLKNYGVSQSTYYRIRHKMSENIKVDFPIVQISNEIEARAILQHITFFFFASGEFPFNEYREQITDTLNFVTRNWNLDLTNSERKEVTYFMAVQLFRIKNRRKILTAKDDLLLPPTDLKFQRAQKYLQKNWELTEEQAYHEAMIFNTYLIVYDDSLHNKQALLKRDPEIEQLTEQQLHFTEAQLHIKDCRREFPEFYCYLRKINVKSLSPFFFINTYIDAATISGLKHSYPLINVLASHFVKLRRKIQDPQISETSSLQLYYHYSLLLLTAIPNSAYNDQIHIVADFSTGRIFTRYIQQQLKKMTEANIVIDTKLDNGTDLYLSDKYDVSVKNDQITWNCPPTSQDWNALKSVVIQKRMQKNKEVQN</sequence>
<dbReference type="OrthoDB" id="2143991at2"/>
<evidence type="ECO:0000313" key="1">
    <source>
        <dbReference type="EMBL" id="GBG93795.1"/>
    </source>
</evidence>
<protein>
    <recommendedName>
        <fullName evidence="3">Mga helix-turn-helix domain-containing protein</fullName>
    </recommendedName>
</protein>
<proteinExistence type="predicted"/>
<gene>
    <name evidence="1" type="ORF">LFYK43_02540</name>
</gene>
<dbReference type="EMBL" id="BFFP01000002">
    <property type="protein sequence ID" value="GBG93795.1"/>
    <property type="molecule type" value="Genomic_DNA"/>
</dbReference>
<keyword evidence="2" id="KW-1185">Reference proteome</keyword>
<accession>A0A401IQL2</accession>
<comment type="caution">
    <text evidence="1">The sequence shown here is derived from an EMBL/GenBank/DDBJ whole genome shotgun (WGS) entry which is preliminary data.</text>
</comment>
<dbReference type="RefSeq" id="WP_124974621.1">
    <property type="nucleotide sequence ID" value="NZ_BFFP01000002.1"/>
</dbReference>
<evidence type="ECO:0008006" key="3">
    <source>
        <dbReference type="Google" id="ProtNLM"/>
    </source>
</evidence>
<organism evidence="1 2">
    <name type="scientific">Ligilactobacillus salitolerans</name>
    <dbReference type="NCBI Taxonomy" id="1808352"/>
    <lineage>
        <taxon>Bacteria</taxon>
        <taxon>Bacillati</taxon>
        <taxon>Bacillota</taxon>
        <taxon>Bacilli</taxon>
        <taxon>Lactobacillales</taxon>
        <taxon>Lactobacillaceae</taxon>
        <taxon>Ligilactobacillus</taxon>
    </lineage>
</organism>